<reference evidence="13 14" key="1">
    <citation type="submission" date="2017-03" db="EMBL/GenBank/DDBJ databases">
        <title>Widespread Adenine N6-methylation of Active Genes in Fungi.</title>
        <authorList>
            <consortium name="DOE Joint Genome Institute"/>
            <person name="Mondo S.J."/>
            <person name="Dannebaum R.O."/>
            <person name="Kuo R.C."/>
            <person name="Louie K.B."/>
            <person name="Bewick A.J."/>
            <person name="Labutti K."/>
            <person name="Haridas S."/>
            <person name="Kuo A."/>
            <person name="Salamov A."/>
            <person name="Ahrendt S.R."/>
            <person name="Lau R."/>
            <person name="Bowen B.P."/>
            <person name="Lipzen A."/>
            <person name="Sullivan W."/>
            <person name="Andreopoulos W.B."/>
            <person name="Clum A."/>
            <person name="Lindquist E."/>
            <person name="Daum C."/>
            <person name="Northen T.R."/>
            <person name="Ramamoorthy G."/>
            <person name="Schmitz R.J."/>
            <person name="Gryganskyi A."/>
            <person name="Culley D."/>
            <person name="Magnuson J."/>
            <person name="James T.Y."/>
            <person name="O'Malley M.A."/>
            <person name="Stajich J.E."/>
            <person name="Spatafora J.W."/>
            <person name="Visel A."/>
            <person name="Grigoriev I.V."/>
        </authorList>
    </citation>
    <scope>NUCLEOTIDE SEQUENCE [LARGE SCALE GENOMIC DNA]</scope>
    <source>
        <strain evidence="13 14">NRRL Y-17943</strain>
    </source>
</reference>
<proteinExistence type="inferred from homology"/>
<evidence type="ECO:0000313" key="14">
    <source>
        <dbReference type="Proteomes" id="UP000193218"/>
    </source>
</evidence>
<dbReference type="InParanoid" id="A0A1Y1USC1"/>
<name>A0A1Y1USC1_9TREE</name>
<dbReference type="EMBL" id="NBSH01000001">
    <property type="protein sequence ID" value="ORX40527.1"/>
    <property type="molecule type" value="Genomic_DNA"/>
</dbReference>
<evidence type="ECO:0000256" key="1">
    <source>
        <dbReference type="ARBA" id="ARBA00003195"/>
    </source>
</evidence>
<feature type="transmembrane region" description="Helical" evidence="12">
    <location>
        <begin position="31"/>
        <end position="48"/>
    </location>
</feature>
<keyword evidence="9 12" id="KW-1133">Transmembrane helix</keyword>
<protein>
    <submittedName>
        <fullName evidence="13">NADH dehydrogenase 1 beta subcomplex subunit 3</fullName>
    </submittedName>
</protein>
<keyword evidence="6 12" id="KW-0812">Transmembrane</keyword>
<comment type="function">
    <text evidence="1">Accessory subunit of the mitochondrial membrane respiratory chain NADH dehydrogenase (Complex I), that is believed not to be involved in catalysis. Complex I functions in the transfer of electrons from NADH to the respiratory chain. The immediate electron acceptor for the enzyme is believed to be ubiquinone.</text>
</comment>
<evidence type="ECO:0000256" key="8">
    <source>
        <dbReference type="ARBA" id="ARBA00022982"/>
    </source>
</evidence>
<evidence type="ECO:0000256" key="4">
    <source>
        <dbReference type="ARBA" id="ARBA00022448"/>
    </source>
</evidence>
<comment type="caution">
    <text evidence="13">The sequence shown here is derived from an EMBL/GenBank/DDBJ whole genome shotgun (WGS) entry which is preliminary data.</text>
</comment>
<evidence type="ECO:0000256" key="2">
    <source>
        <dbReference type="ARBA" id="ARBA00004298"/>
    </source>
</evidence>
<gene>
    <name evidence="13" type="ORF">BD324DRAFT_611113</name>
</gene>
<dbReference type="Pfam" id="PF08122">
    <property type="entry name" value="NDUF_B12"/>
    <property type="match status" value="1"/>
</dbReference>
<dbReference type="GO" id="GO:0005743">
    <property type="term" value="C:mitochondrial inner membrane"/>
    <property type="evidence" value="ECO:0007669"/>
    <property type="project" value="UniProtKB-SubCell"/>
</dbReference>
<dbReference type="AlphaFoldDB" id="A0A1Y1USC1"/>
<dbReference type="GeneID" id="33556052"/>
<evidence type="ECO:0000256" key="6">
    <source>
        <dbReference type="ARBA" id="ARBA00022692"/>
    </source>
</evidence>
<dbReference type="PANTHER" id="PTHR15082:SF2">
    <property type="entry name" value="NADH DEHYDROGENASE [UBIQUINONE] 1 BETA SUBCOMPLEX SUBUNIT 3"/>
    <property type="match status" value="1"/>
</dbReference>
<evidence type="ECO:0000313" key="13">
    <source>
        <dbReference type="EMBL" id="ORX40527.1"/>
    </source>
</evidence>
<keyword evidence="8" id="KW-0249">Electron transport</keyword>
<dbReference type="GO" id="GO:0032981">
    <property type="term" value="P:mitochondrial respiratory chain complex I assembly"/>
    <property type="evidence" value="ECO:0007669"/>
    <property type="project" value="TreeGrafter"/>
</dbReference>
<evidence type="ECO:0000256" key="10">
    <source>
        <dbReference type="ARBA" id="ARBA00023128"/>
    </source>
</evidence>
<keyword evidence="4" id="KW-0813">Transport</keyword>
<keyword evidence="7" id="KW-0999">Mitochondrion inner membrane</keyword>
<accession>A0A1Y1USC1</accession>
<keyword evidence="14" id="KW-1185">Reference proteome</keyword>
<dbReference type="InterPro" id="IPR012576">
    <property type="entry name" value="NDUFB3"/>
</dbReference>
<evidence type="ECO:0000256" key="11">
    <source>
        <dbReference type="ARBA" id="ARBA00023136"/>
    </source>
</evidence>
<dbReference type="PANTHER" id="PTHR15082">
    <property type="entry name" value="NADH-UBIQUINONE OXIDOREDUCTASE B12 SUBUNIT"/>
    <property type="match status" value="1"/>
</dbReference>
<evidence type="ECO:0000256" key="3">
    <source>
        <dbReference type="ARBA" id="ARBA00005667"/>
    </source>
</evidence>
<sequence>MPGPLYRDPWAAREAWRTQGVFDPKYMRRNMFPGLGIATVAFVAYVIYDDYLKPKVKHHAPAEQH</sequence>
<organism evidence="13 14">
    <name type="scientific">Kockovaella imperatae</name>
    <dbReference type="NCBI Taxonomy" id="4999"/>
    <lineage>
        <taxon>Eukaryota</taxon>
        <taxon>Fungi</taxon>
        <taxon>Dikarya</taxon>
        <taxon>Basidiomycota</taxon>
        <taxon>Agaricomycotina</taxon>
        <taxon>Tremellomycetes</taxon>
        <taxon>Tremellales</taxon>
        <taxon>Cuniculitremaceae</taxon>
        <taxon>Kockovaella</taxon>
    </lineage>
</organism>
<dbReference type="GO" id="GO:0022900">
    <property type="term" value="P:electron transport chain"/>
    <property type="evidence" value="ECO:0007669"/>
    <property type="project" value="InterPro"/>
</dbReference>
<evidence type="ECO:0000256" key="12">
    <source>
        <dbReference type="SAM" id="Phobius"/>
    </source>
</evidence>
<keyword evidence="5" id="KW-0679">Respiratory chain</keyword>
<comment type="similarity">
    <text evidence="3">Belongs to the complex I NDUFB3 subunit family.</text>
</comment>
<dbReference type="Proteomes" id="UP000193218">
    <property type="component" value="Unassembled WGS sequence"/>
</dbReference>
<evidence type="ECO:0000256" key="9">
    <source>
        <dbReference type="ARBA" id="ARBA00022989"/>
    </source>
</evidence>
<evidence type="ECO:0000256" key="7">
    <source>
        <dbReference type="ARBA" id="ARBA00022792"/>
    </source>
</evidence>
<dbReference type="STRING" id="4999.A0A1Y1USC1"/>
<dbReference type="RefSeq" id="XP_021874206.1">
    <property type="nucleotide sequence ID" value="XM_022014244.1"/>
</dbReference>
<keyword evidence="10" id="KW-0496">Mitochondrion</keyword>
<keyword evidence="11 12" id="KW-0472">Membrane</keyword>
<evidence type="ECO:0000256" key="5">
    <source>
        <dbReference type="ARBA" id="ARBA00022660"/>
    </source>
</evidence>
<dbReference type="OrthoDB" id="521512at2759"/>
<comment type="subcellular location">
    <subcellularLocation>
        <location evidence="2">Mitochondrion inner membrane</location>
        <topology evidence="2">Single-pass membrane protein</topology>
        <orientation evidence="2">Matrix side</orientation>
    </subcellularLocation>
</comment>